<dbReference type="InterPro" id="IPR000536">
    <property type="entry name" value="Nucl_hrmn_rcpt_lig-bd"/>
</dbReference>
<keyword evidence="1" id="KW-0479">Metal-binding</keyword>
<dbReference type="PANTHER" id="PTHR46011:SF6">
    <property type="entry name" value="HIGH ZINC ACTIVATED NUCLEAR RECEPTOR PROTEIN"/>
    <property type="match status" value="1"/>
</dbReference>
<organism evidence="11 12">
    <name type="scientific">Pristionchus entomophagus</name>
    <dbReference type="NCBI Taxonomy" id="358040"/>
    <lineage>
        <taxon>Eukaryota</taxon>
        <taxon>Metazoa</taxon>
        <taxon>Ecdysozoa</taxon>
        <taxon>Nematoda</taxon>
        <taxon>Chromadorea</taxon>
        <taxon>Rhabditida</taxon>
        <taxon>Rhabditina</taxon>
        <taxon>Diplogasteromorpha</taxon>
        <taxon>Diplogasteroidea</taxon>
        <taxon>Neodiplogasteridae</taxon>
        <taxon>Pristionchus</taxon>
    </lineage>
</organism>
<keyword evidence="4" id="KW-0805">Transcription regulation</keyword>
<keyword evidence="12" id="KW-1185">Reference proteome</keyword>
<protein>
    <recommendedName>
        <fullName evidence="13">Nuclear receptor</fullName>
    </recommendedName>
</protein>
<dbReference type="GO" id="GO:0008270">
    <property type="term" value="F:zinc ion binding"/>
    <property type="evidence" value="ECO:0007669"/>
    <property type="project" value="UniProtKB-KW"/>
</dbReference>
<keyword evidence="8" id="KW-0539">Nucleus</keyword>
<accession>A0AAV5TB81</accession>
<dbReference type="GO" id="GO:0043565">
    <property type="term" value="F:sequence-specific DNA binding"/>
    <property type="evidence" value="ECO:0007669"/>
    <property type="project" value="InterPro"/>
</dbReference>
<dbReference type="InterPro" id="IPR001628">
    <property type="entry name" value="Znf_hrmn_rcpt"/>
</dbReference>
<evidence type="ECO:0000256" key="6">
    <source>
        <dbReference type="ARBA" id="ARBA00023163"/>
    </source>
</evidence>
<evidence type="ECO:0000256" key="1">
    <source>
        <dbReference type="ARBA" id="ARBA00022723"/>
    </source>
</evidence>
<evidence type="ECO:0000256" key="2">
    <source>
        <dbReference type="ARBA" id="ARBA00022771"/>
    </source>
</evidence>
<dbReference type="AlphaFoldDB" id="A0AAV5TB81"/>
<dbReference type="SMART" id="SM00399">
    <property type="entry name" value="ZnF_C4"/>
    <property type="match status" value="1"/>
</dbReference>
<dbReference type="Gene3D" id="1.10.565.10">
    <property type="entry name" value="Retinoid X Receptor"/>
    <property type="match status" value="1"/>
</dbReference>
<reference evidence="11" key="1">
    <citation type="submission" date="2023-10" db="EMBL/GenBank/DDBJ databases">
        <title>Genome assembly of Pristionchus species.</title>
        <authorList>
            <person name="Yoshida K."/>
            <person name="Sommer R.J."/>
        </authorList>
    </citation>
    <scope>NUCLEOTIDE SEQUENCE</scope>
    <source>
        <strain evidence="11">RS0144</strain>
    </source>
</reference>
<keyword evidence="6" id="KW-0804">Transcription</keyword>
<dbReference type="InterPro" id="IPR013088">
    <property type="entry name" value="Znf_NHR/GATA"/>
</dbReference>
<dbReference type="PRINTS" id="PR00047">
    <property type="entry name" value="STROIDFINGER"/>
</dbReference>
<evidence type="ECO:0000259" key="10">
    <source>
        <dbReference type="PROSITE" id="PS51843"/>
    </source>
</evidence>
<dbReference type="GO" id="GO:0003700">
    <property type="term" value="F:DNA-binding transcription factor activity"/>
    <property type="evidence" value="ECO:0007669"/>
    <property type="project" value="InterPro"/>
</dbReference>
<evidence type="ECO:0000256" key="5">
    <source>
        <dbReference type="ARBA" id="ARBA00023125"/>
    </source>
</evidence>
<dbReference type="Pfam" id="PF00105">
    <property type="entry name" value="zf-C4"/>
    <property type="match status" value="1"/>
</dbReference>
<evidence type="ECO:0000313" key="11">
    <source>
        <dbReference type="EMBL" id="GMS92569.1"/>
    </source>
</evidence>
<dbReference type="GO" id="GO:0005634">
    <property type="term" value="C:nucleus"/>
    <property type="evidence" value="ECO:0007669"/>
    <property type="project" value="TreeGrafter"/>
</dbReference>
<gene>
    <name evidence="11" type="ORF">PENTCL1PPCAC_14744</name>
</gene>
<proteinExistence type="predicted"/>
<evidence type="ECO:0000313" key="12">
    <source>
        <dbReference type="Proteomes" id="UP001432027"/>
    </source>
</evidence>
<evidence type="ECO:0000256" key="8">
    <source>
        <dbReference type="ARBA" id="ARBA00023242"/>
    </source>
</evidence>
<name>A0AAV5TB81_9BILA</name>
<dbReference type="PROSITE" id="PS51030">
    <property type="entry name" value="NUCLEAR_REC_DBD_2"/>
    <property type="match status" value="1"/>
</dbReference>
<evidence type="ECO:0000256" key="7">
    <source>
        <dbReference type="ARBA" id="ARBA00023170"/>
    </source>
</evidence>
<evidence type="ECO:0000256" key="3">
    <source>
        <dbReference type="ARBA" id="ARBA00022833"/>
    </source>
</evidence>
<sequence length="380" mass="43979">MVLCIPVVFNQMECLICTEPITYAHLGVNSCRACAMFYKRSTESKKPLKCKGGADDCRKLDPKSTCRLCRFTRFNEILKQAASDSESMASTVKLSFDGEERKESFISHESYFDSEPSTSHTPLLDRLRKGYSLMCLIRHAGERGTLSSKREEQTEIRVGNLVLFPAKYSLVPTHAKICVEAMHAFASHAFDDFREFDEENRNLIIRTAHFVMNALDSAYRVAHHFPNETDTRTPGYTTYLRMSDLERFVADCPDKFDSAKIIRQLQEFVNISVDGVRKYFKLIKPTDYEFIALFGLALWNPEIANLNEDLLRMAMRNRARIMNELHEYYARQGKLDYALRIGQLYCVLIYFQNNNFKVCEDFQLFRLQGIFTDYSDKNGN</sequence>
<keyword evidence="5" id="KW-0238">DNA-binding</keyword>
<evidence type="ECO:0008006" key="13">
    <source>
        <dbReference type="Google" id="ProtNLM"/>
    </source>
</evidence>
<evidence type="ECO:0000259" key="9">
    <source>
        <dbReference type="PROSITE" id="PS51030"/>
    </source>
</evidence>
<keyword evidence="3" id="KW-0862">Zinc</keyword>
<dbReference type="Gene3D" id="3.30.50.10">
    <property type="entry name" value="Erythroid Transcription Factor GATA-1, subunit A"/>
    <property type="match status" value="1"/>
</dbReference>
<keyword evidence="7" id="KW-0675">Receptor</keyword>
<keyword evidence="2" id="KW-0863">Zinc-finger</keyword>
<dbReference type="Pfam" id="PF00104">
    <property type="entry name" value="Hormone_recep"/>
    <property type="match status" value="1"/>
</dbReference>
<dbReference type="Proteomes" id="UP001432027">
    <property type="component" value="Unassembled WGS sequence"/>
</dbReference>
<comment type="caution">
    <text evidence="11">The sequence shown here is derived from an EMBL/GenBank/DDBJ whole genome shotgun (WGS) entry which is preliminary data.</text>
</comment>
<dbReference type="EMBL" id="BTSX01000004">
    <property type="protein sequence ID" value="GMS92569.1"/>
    <property type="molecule type" value="Genomic_DNA"/>
</dbReference>
<dbReference type="SUPFAM" id="SSF57716">
    <property type="entry name" value="Glucocorticoid receptor-like (DNA-binding domain)"/>
    <property type="match status" value="1"/>
</dbReference>
<feature type="domain" description="Nuclear receptor" evidence="9">
    <location>
        <begin position="11"/>
        <end position="90"/>
    </location>
</feature>
<dbReference type="PROSITE" id="PS51843">
    <property type="entry name" value="NR_LBD"/>
    <property type="match status" value="1"/>
</dbReference>
<dbReference type="PANTHER" id="PTHR46011">
    <property type="entry name" value="NUCLEAR HORMONE RECEPTOR FAMILY MEMBER NHR-86-RELATED"/>
    <property type="match status" value="1"/>
</dbReference>
<dbReference type="SMART" id="SM00430">
    <property type="entry name" value="HOLI"/>
    <property type="match status" value="1"/>
</dbReference>
<dbReference type="InterPro" id="IPR035500">
    <property type="entry name" value="NHR-like_dom_sf"/>
</dbReference>
<feature type="domain" description="NR LBD" evidence="10">
    <location>
        <begin position="119"/>
        <end position="380"/>
    </location>
</feature>
<evidence type="ECO:0000256" key="4">
    <source>
        <dbReference type="ARBA" id="ARBA00023015"/>
    </source>
</evidence>
<dbReference type="SUPFAM" id="SSF48508">
    <property type="entry name" value="Nuclear receptor ligand-binding domain"/>
    <property type="match status" value="1"/>
</dbReference>